<dbReference type="EMBL" id="CAFBIY010000160">
    <property type="protein sequence ID" value="CAB4852824.1"/>
    <property type="molecule type" value="Genomic_DNA"/>
</dbReference>
<keyword evidence="1" id="KW-1133">Transmembrane helix</keyword>
<dbReference type="Pfam" id="PF02698">
    <property type="entry name" value="DUF218"/>
    <property type="match status" value="1"/>
</dbReference>
<evidence type="ECO:0000259" key="2">
    <source>
        <dbReference type="Pfam" id="PF02698"/>
    </source>
</evidence>
<evidence type="ECO:0000313" key="5">
    <source>
        <dbReference type="EMBL" id="CAB4803942.1"/>
    </source>
</evidence>
<feature type="transmembrane region" description="Helical" evidence="1">
    <location>
        <begin position="24"/>
        <end position="43"/>
    </location>
</feature>
<dbReference type="EMBL" id="CAFBMT010000005">
    <property type="protein sequence ID" value="CAB4924365.1"/>
    <property type="molecule type" value="Genomic_DNA"/>
</dbReference>
<dbReference type="Gene3D" id="3.40.50.620">
    <property type="entry name" value="HUPs"/>
    <property type="match status" value="1"/>
</dbReference>
<keyword evidence="1" id="KW-0472">Membrane</keyword>
<evidence type="ECO:0000313" key="8">
    <source>
        <dbReference type="EMBL" id="CAB5019012.1"/>
    </source>
</evidence>
<dbReference type="EMBL" id="CAESGF010000005">
    <property type="protein sequence ID" value="CAB4363456.1"/>
    <property type="molecule type" value="Genomic_DNA"/>
</dbReference>
<reference evidence="3" key="1">
    <citation type="submission" date="2020-05" db="EMBL/GenBank/DDBJ databases">
        <authorList>
            <person name="Chiriac C."/>
            <person name="Salcher M."/>
            <person name="Ghai R."/>
            <person name="Kavagutti S V."/>
        </authorList>
    </citation>
    <scope>NUCLEOTIDE SEQUENCE</scope>
</reference>
<dbReference type="PANTHER" id="PTHR30336">
    <property type="entry name" value="INNER MEMBRANE PROTEIN, PROBABLE PERMEASE"/>
    <property type="match status" value="1"/>
</dbReference>
<evidence type="ECO:0000313" key="6">
    <source>
        <dbReference type="EMBL" id="CAB4852824.1"/>
    </source>
</evidence>
<dbReference type="AlphaFoldDB" id="A0A6J6A2V0"/>
<evidence type="ECO:0000313" key="3">
    <source>
        <dbReference type="EMBL" id="CAB4363456.1"/>
    </source>
</evidence>
<evidence type="ECO:0000313" key="4">
    <source>
        <dbReference type="EMBL" id="CAB4723883.1"/>
    </source>
</evidence>
<keyword evidence="1" id="KW-0812">Transmembrane</keyword>
<dbReference type="EMBL" id="CAFAAV010000012">
    <property type="protein sequence ID" value="CAB4803942.1"/>
    <property type="molecule type" value="Genomic_DNA"/>
</dbReference>
<evidence type="ECO:0000313" key="7">
    <source>
        <dbReference type="EMBL" id="CAB4924365.1"/>
    </source>
</evidence>
<dbReference type="InterPro" id="IPR014729">
    <property type="entry name" value="Rossmann-like_a/b/a_fold"/>
</dbReference>
<organism evidence="3">
    <name type="scientific">freshwater metagenome</name>
    <dbReference type="NCBI Taxonomy" id="449393"/>
    <lineage>
        <taxon>unclassified sequences</taxon>
        <taxon>metagenomes</taxon>
        <taxon>ecological metagenomes</taxon>
    </lineage>
</organism>
<dbReference type="EMBL" id="CAFBOL010000153">
    <property type="protein sequence ID" value="CAB5019012.1"/>
    <property type="molecule type" value="Genomic_DNA"/>
</dbReference>
<dbReference type="InterPro" id="IPR003848">
    <property type="entry name" value="DUF218"/>
</dbReference>
<dbReference type="EMBL" id="CAEZYF010000008">
    <property type="protein sequence ID" value="CAB4723883.1"/>
    <property type="molecule type" value="Genomic_DNA"/>
</dbReference>
<name>A0A6J6A2V0_9ZZZZ</name>
<accession>A0A6J6A2V0</accession>
<feature type="domain" description="DUF218" evidence="2">
    <location>
        <begin position="56"/>
        <end position="182"/>
    </location>
</feature>
<dbReference type="GO" id="GO:0005886">
    <property type="term" value="C:plasma membrane"/>
    <property type="evidence" value="ECO:0007669"/>
    <property type="project" value="TreeGrafter"/>
</dbReference>
<dbReference type="InterPro" id="IPR051599">
    <property type="entry name" value="Cell_Envelope_Assoc"/>
</dbReference>
<dbReference type="CDD" id="cd06259">
    <property type="entry name" value="YdcF-like"/>
    <property type="match status" value="1"/>
</dbReference>
<protein>
    <submittedName>
        <fullName evidence="3">Unannotated protein</fullName>
    </submittedName>
</protein>
<proteinExistence type="predicted"/>
<gene>
    <name evidence="4" type="ORF">UFOPK2656_01614</name>
    <name evidence="5" type="ORF">UFOPK3099_00287</name>
    <name evidence="6" type="ORF">UFOPK3267_02346</name>
    <name evidence="7" type="ORF">UFOPK3651_01064</name>
    <name evidence="8" type="ORF">UFOPK3931_03240</name>
    <name evidence="3" type="ORF">UFOPK4189_01235</name>
</gene>
<dbReference type="PANTHER" id="PTHR30336:SF20">
    <property type="entry name" value="DUF218 DOMAIN-CONTAINING PROTEIN"/>
    <property type="match status" value="1"/>
</dbReference>
<sequence>MTADPTPELSLARPRSGWRRARRIAAIVAGLLALYFVVTLWQVRHTGQTDQARQVDAIVVLGAAQYDGRPSDVLAARLDHVVELWDRGLAPLVFTTGANRPGDRFTEAQASANYLVKRGVPKDHIVQVGGDTSYDELRGVRDVMRGRGLHSVLLVSDRYHSLRIRLVAQELGLTAYVSPTTTSPVRGWYEFELDAKEAGGIALGRVIGFDRLLRLTG</sequence>
<evidence type="ECO:0000256" key="1">
    <source>
        <dbReference type="SAM" id="Phobius"/>
    </source>
</evidence>